<name>A0A9D1H1G7_9FIRM</name>
<dbReference type="Proteomes" id="UP000824165">
    <property type="component" value="Unassembled WGS sequence"/>
</dbReference>
<sequence length="257" mass="26571">MRKCISMLVSLAIGISAFAPLSALAAEEEPVQISTPEELQAAVTNGGTYKVADGVETFDCSELQLQIRGNVSTHLDLDLNGAEVIVDNDGFNFQNKECDAAIKNGVINGTGNYAVKTMAKTPSKLLLENIETKGAKNGVASANSYYTIDIKDSKIYGTTTGIAATMGYVTVTDSEVGAITADEASTLSISGSTINAAGSGIAAYKTASASLDGWVNGGTYNGVFALNSASRTSLKIYGGLFSADPSKYLADGRGAVF</sequence>
<dbReference type="InterPro" id="IPR012332">
    <property type="entry name" value="Autotransporter_pectin_lyase_C"/>
</dbReference>
<reference evidence="2" key="2">
    <citation type="journal article" date="2021" name="PeerJ">
        <title>Extensive microbial diversity within the chicken gut microbiome revealed by metagenomics and culture.</title>
        <authorList>
            <person name="Gilroy R."/>
            <person name="Ravi A."/>
            <person name="Getino M."/>
            <person name="Pursley I."/>
            <person name="Horton D.L."/>
            <person name="Alikhan N.F."/>
            <person name="Baker D."/>
            <person name="Gharbi K."/>
            <person name="Hall N."/>
            <person name="Watson M."/>
            <person name="Adriaenssens E.M."/>
            <person name="Foster-Nyarko E."/>
            <person name="Jarju S."/>
            <person name="Secka A."/>
            <person name="Antonio M."/>
            <person name="Oren A."/>
            <person name="Chaudhuri R.R."/>
            <person name="La Ragione R."/>
            <person name="Hildebrand F."/>
            <person name="Pallen M.J."/>
        </authorList>
    </citation>
    <scope>NUCLEOTIDE SEQUENCE</scope>
    <source>
        <strain evidence="2">CHK181-108</strain>
    </source>
</reference>
<feature type="signal peptide" evidence="1">
    <location>
        <begin position="1"/>
        <end position="25"/>
    </location>
</feature>
<dbReference type="InterPro" id="IPR011050">
    <property type="entry name" value="Pectin_lyase_fold/virulence"/>
</dbReference>
<dbReference type="EMBL" id="DVLU01000014">
    <property type="protein sequence ID" value="HIT84590.1"/>
    <property type="molecule type" value="Genomic_DNA"/>
</dbReference>
<protein>
    <submittedName>
        <fullName evidence="2">Uncharacterized protein</fullName>
    </submittedName>
</protein>
<evidence type="ECO:0000313" key="2">
    <source>
        <dbReference type="EMBL" id="HIT84590.1"/>
    </source>
</evidence>
<reference evidence="2" key="1">
    <citation type="submission" date="2020-10" db="EMBL/GenBank/DDBJ databases">
        <authorList>
            <person name="Gilroy R."/>
        </authorList>
    </citation>
    <scope>NUCLEOTIDE SEQUENCE</scope>
    <source>
        <strain evidence="2">CHK181-108</strain>
    </source>
</reference>
<evidence type="ECO:0000313" key="3">
    <source>
        <dbReference type="Proteomes" id="UP000824165"/>
    </source>
</evidence>
<organism evidence="2 3">
    <name type="scientific">Candidatus Ornithomonoglobus intestinigallinarum</name>
    <dbReference type="NCBI Taxonomy" id="2840894"/>
    <lineage>
        <taxon>Bacteria</taxon>
        <taxon>Bacillati</taxon>
        <taxon>Bacillota</taxon>
        <taxon>Clostridia</taxon>
        <taxon>Candidatus Ornithomonoglobus</taxon>
    </lineage>
</organism>
<comment type="caution">
    <text evidence="2">The sequence shown here is derived from an EMBL/GenBank/DDBJ whole genome shotgun (WGS) entry which is preliminary data.</text>
</comment>
<gene>
    <name evidence="2" type="ORF">IAA60_01660</name>
</gene>
<feature type="chain" id="PRO_5039520400" evidence="1">
    <location>
        <begin position="26"/>
        <end position="257"/>
    </location>
</feature>
<dbReference type="Gene3D" id="2.160.20.20">
    <property type="match status" value="1"/>
</dbReference>
<accession>A0A9D1H1G7</accession>
<dbReference type="SUPFAM" id="SSF51126">
    <property type="entry name" value="Pectin lyase-like"/>
    <property type="match status" value="1"/>
</dbReference>
<proteinExistence type="predicted"/>
<keyword evidence="1" id="KW-0732">Signal</keyword>
<evidence type="ECO:0000256" key="1">
    <source>
        <dbReference type="SAM" id="SignalP"/>
    </source>
</evidence>
<dbReference type="AlphaFoldDB" id="A0A9D1H1G7"/>